<dbReference type="GO" id="GO:0008876">
    <property type="term" value="F:quinoprotein glucose dehydrogenase activity"/>
    <property type="evidence" value="ECO:0007669"/>
    <property type="project" value="TreeGrafter"/>
</dbReference>
<dbReference type="GO" id="GO:0048038">
    <property type="term" value="F:quinone binding"/>
    <property type="evidence" value="ECO:0007669"/>
    <property type="project" value="InterPro"/>
</dbReference>
<keyword evidence="5" id="KW-0812">Transmembrane</keyword>
<feature type="transmembrane region" description="Helical" evidence="5">
    <location>
        <begin position="77"/>
        <end position="96"/>
    </location>
</feature>
<dbReference type="CDD" id="cd10280">
    <property type="entry name" value="PQQ_mGDH"/>
    <property type="match status" value="1"/>
</dbReference>
<feature type="transmembrane region" description="Helical" evidence="5">
    <location>
        <begin position="30"/>
        <end position="48"/>
    </location>
</feature>
<evidence type="ECO:0000256" key="4">
    <source>
        <dbReference type="SAM" id="MobiDB-lite"/>
    </source>
</evidence>
<dbReference type="RefSeq" id="WP_080530344.1">
    <property type="nucleotide sequence ID" value="NZ_CP012331.1"/>
</dbReference>
<dbReference type="SUPFAM" id="SSF50998">
    <property type="entry name" value="Quinoprotein alcohol dehydrogenase-like"/>
    <property type="match status" value="1"/>
</dbReference>
<evidence type="ECO:0000259" key="6">
    <source>
        <dbReference type="Pfam" id="PF01011"/>
    </source>
</evidence>
<dbReference type="InterPro" id="IPR018391">
    <property type="entry name" value="PQQ_b-propeller_rpt"/>
</dbReference>
<organism evidence="7 8">
    <name type="scientific">Alloalcanivorax xenomutans</name>
    <dbReference type="NCBI Taxonomy" id="1094342"/>
    <lineage>
        <taxon>Bacteria</taxon>
        <taxon>Pseudomonadati</taxon>
        <taxon>Pseudomonadota</taxon>
        <taxon>Gammaproteobacteria</taxon>
        <taxon>Oceanospirillales</taxon>
        <taxon>Alcanivoracaceae</taxon>
        <taxon>Alloalcanivorax</taxon>
    </lineage>
</organism>
<feature type="transmembrane region" description="Helical" evidence="5">
    <location>
        <begin position="55"/>
        <end position="71"/>
    </location>
</feature>
<gene>
    <name evidence="7" type="ORF">LZG35_16800</name>
</gene>
<sequence length="801" mass="87186">MIRVVIALLILLLGLAMTAGGGWLVSLNGSPYYLVAGAVLVLCALLLLMKRRSALGLYALLLIGTLGWSLWEAGLDWWALAPRGALLVLFGLLLVIPGVTSPIRGGRAPLLLAVLLSTAVAAVGYYQDPHDLNGELPGPVSPDAGHSELVPKGDWHAYGRTALGQRYSPLTQITPDNVTRLRRAWVFHTGDTDTTTFEATPLKVGDTLYLCTPRHELIALDATTGVERWRFDPDIEPELNRRRQICRGVAYFPGHRQPPLATVERTNPQPEEMLAATGSERDSLIDPEDLHCEQRLFLPTADARLIALDADTGERCARFGDNGEVNLWNGMPNPEPPLYYPSSPPAVTDQLVIIGGLISDNVSVSQPSGVIRAYDVDDGRLVWNWDPGNPERTEPLPEGETYSASSPNSWSVASVDEALGMVYLPMGNHTPDQWGEQRDPDAERFSSSVVALDLATGKVRWVFQTVRHDLWDMDVPAQPSLLDLDTPQGRVPVLVQPTKQGDIYVLDRRTGDPVLPVREQPAPASLGYQTVATSQPSSALNFNPPPLRERDMWGATPVDQLFCRIRFRQLQYQGRYTPPSEQGSLIYPGNFGVFNWGALAVDPVRQVAFTSPSYLAYVSTLVPRKDDHSRHVSSRGPGANENYGAPYAVKMKPFLSPLGLPCQQPPWGYVAGADLRTGEVVWRHRNGTIGYPSPIALPVTIGVPDIGGPIITAGGVAFMSGGLDNKVRAYDLTSGRTLWEDHLPIGGHATPMTYLDDTGRQILLVVAGGHSAIGTRGPSRDAVIAYVLDDAAAEKDVDQVR</sequence>
<comment type="similarity">
    <text evidence="2">Belongs to the bacterial PQQ dehydrogenase family.</text>
</comment>
<dbReference type="PANTHER" id="PTHR32303">
    <property type="entry name" value="QUINOPROTEIN ALCOHOL DEHYDROGENASE (CYTOCHROME C)"/>
    <property type="match status" value="1"/>
</dbReference>
<comment type="cofactor">
    <cofactor evidence="1">
        <name>pyrroloquinoline quinone</name>
        <dbReference type="ChEBI" id="CHEBI:58442"/>
    </cofactor>
</comment>
<dbReference type="AlphaFoldDB" id="A0A9Q3ZFZ6"/>
<evidence type="ECO:0000256" key="5">
    <source>
        <dbReference type="SAM" id="Phobius"/>
    </source>
</evidence>
<dbReference type="NCBIfam" id="TIGR03074">
    <property type="entry name" value="PQQ_membr_DH"/>
    <property type="match status" value="1"/>
</dbReference>
<evidence type="ECO:0000313" key="7">
    <source>
        <dbReference type="EMBL" id="MCE7510301.1"/>
    </source>
</evidence>
<protein>
    <submittedName>
        <fullName evidence="7">Membrane-bound PQQ-dependent dehydrogenase, glucose/quinate/shikimate family</fullName>
        <ecNumber evidence="7">1.1.-.-</ecNumber>
    </submittedName>
</protein>
<evidence type="ECO:0000256" key="2">
    <source>
        <dbReference type="ARBA" id="ARBA00008156"/>
    </source>
</evidence>
<keyword evidence="5" id="KW-1133">Transmembrane helix</keyword>
<dbReference type="InterPro" id="IPR017511">
    <property type="entry name" value="PQQ_mDH"/>
</dbReference>
<dbReference type="EMBL" id="JAJVKT010000022">
    <property type="protein sequence ID" value="MCE7510301.1"/>
    <property type="molecule type" value="Genomic_DNA"/>
</dbReference>
<name>A0A9Q3ZFZ6_9GAMM</name>
<feature type="domain" description="Pyrrolo-quinoline quinone repeat" evidence="6">
    <location>
        <begin position="155"/>
        <end position="761"/>
    </location>
</feature>
<evidence type="ECO:0000256" key="3">
    <source>
        <dbReference type="ARBA" id="ARBA00023002"/>
    </source>
</evidence>
<evidence type="ECO:0000256" key="1">
    <source>
        <dbReference type="ARBA" id="ARBA00001931"/>
    </source>
</evidence>
<comment type="caution">
    <text evidence="7">The sequence shown here is derived from an EMBL/GenBank/DDBJ whole genome shotgun (WGS) entry which is preliminary data.</text>
</comment>
<keyword evidence="3 7" id="KW-0560">Oxidoreductase</keyword>
<dbReference type="InterPro" id="IPR002372">
    <property type="entry name" value="PQQ_rpt_dom"/>
</dbReference>
<keyword evidence="8" id="KW-1185">Reference proteome</keyword>
<dbReference type="InterPro" id="IPR011047">
    <property type="entry name" value="Quinoprotein_ADH-like_sf"/>
</dbReference>
<dbReference type="Proteomes" id="UP001107961">
    <property type="component" value="Unassembled WGS sequence"/>
</dbReference>
<dbReference type="GO" id="GO:0016020">
    <property type="term" value="C:membrane"/>
    <property type="evidence" value="ECO:0007669"/>
    <property type="project" value="InterPro"/>
</dbReference>
<dbReference type="Gene3D" id="2.140.10.10">
    <property type="entry name" value="Quinoprotein alcohol dehydrogenase-like superfamily"/>
    <property type="match status" value="1"/>
</dbReference>
<feature type="transmembrane region" description="Helical" evidence="5">
    <location>
        <begin position="108"/>
        <end position="126"/>
    </location>
</feature>
<keyword evidence="5" id="KW-0472">Membrane</keyword>
<dbReference type="PANTHER" id="PTHR32303:SF4">
    <property type="entry name" value="QUINOPROTEIN GLUCOSE DEHYDROGENASE"/>
    <property type="match status" value="1"/>
</dbReference>
<dbReference type="EC" id="1.1.-.-" evidence="7"/>
<proteinExistence type="inferred from homology"/>
<reference evidence="7" key="1">
    <citation type="submission" date="2022-01" db="EMBL/GenBank/DDBJ databases">
        <authorList>
            <person name="Karlyshev A.V."/>
            <person name="Jaspars M."/>
        </authorList>
    </citation>
    <scope>NUCLEOTIDE SEQUENCE</scope>
    <source>
        <strain evidence="7">AGSA3-2</strain>
    </source>
</reference>
<accession>A0A9Q3ZFZ6</accession>
<evidence type="ECO:0000313" key="8">
    <source>
        <dbReference type="Proteomes" id="UP001107961"/>
    </source>
</evidence>
<feature type="region of interest" description="Disordered" evidence="4">
    <location>
        <begin position="387"/>
        <end position="408"/>
    </location>
</feature>
<dbReference type="SMART" id="SM00564">
    <property type="entry name" value="PQQ"/>
    <property type="match status" value="5"/>
</dbReference>
<dbReference type="Pfam" id="PF01011">
    <property type="entry name" value="PQQ"/>
    <property type="match status" value="1"/>
</dbReference>